<organism evidence="1 2">
    <name type="scientific">Mauremys mutica</name>
    <name type="common">yellowpond turtle</name>
    <dbReference type="NCBI Taxonomy" id="74926"/>
    <lineage>
        <taxon>Eukaryota</taxon>
        <taxon>Metazoa</taxon>
        <taxon>Chordata</taxon>
        <taxon>Craniata</taxon>
        <taxon>Vertebrata</taxon>
        <taxon>Euteleostomi</taxon>
        <taxon>Archelosauria</taxon>
        <taxon>Testudinata</taxon>
        <taxon>Testudines</taxon>
        <taxon>Cryptodira</taxon>
        <taxon>Durocryptodira</taxon>
        <taxon>Testudinoidea</taxon>
        <taxon>Geoemydidae</taxon>
        <taxon>Geoemydinae</taxon>
        <taxon>Mauremys</taxon>
    </lineage>
</organism>
<dbReference type="Proteomes" id="UP000827986">
    <property type="component" value="Unassembled WGS sequence"/>
</dbReference>
<sequence length="115" mass="13273">MAEAGEGEDEIQFLRTLITFRNNMKFFTRMYNLSEIKAIQTSSSTECDEPGASDELEFEHIRLVVACRSLALDKWLSYEESCKKFFQVQGLECWSPVRPIRKGQVLQYVALAIQL</sequence>
<protein>
    <submittedName>
        <fullName evidence="1">Uncharacterized protein</fullName>
    </submittedName>
</protein>
<dbReference type="AlphaFoldDB" id="A0A9D4AYQ3"/>
<evidence type="ECO:0000313" key="1">
    <source>
        <dbReference type="EMBL" id="KAH1173670.1"/>
    </source>
</evidence>
<proteinExistence type="predicted"/>
<accession>A0A9D4AYQ3</accession>
<dbReference type="EMBL" id="JAHDVG010000482">
    <property type="protein sequence ID" value="KAH1173670.1"/>
    <property type="molecule type" value="Genomic_DNA"/>
</dbReference>
<comment type="caution">
    <text evidence="1">The sequence shown here is derived from an EMBL/GenBank/DDBJ whole genome shotgun (WGS) entry which is preliminary data.</text>
</comment>
<name>A0A9D4AYQ3_9SAUR</name>
<evidence type="ECO:0000313" key="2">
    <source>
        <dbReference type="Proteomes" id="UP000827986"/>
    </source>
</evidence>
<gene>
    <name evidence="1" type="ORF">KIL84_017509</name>
</gene>
<keyword evidence="2" id="KW-1185">Reference proteome</keyword>
<reference evidence="1" key="1">
    <citation type="submission" date="2021-09" db="EMBL/GenBank/DDBJ databases">
        <title>The genome of Mauremys mutica provides insights into the evolution of semi-aquatic lifestyle.</title>
        <authorList>
            <person name="Gong S."/>
            <person name="Gao Y."/>
        </authorList>
    </citation>
    <scope>NUCLEOTIDE SEQUENCE</scope>
    <source>
        <strain evidence="1">MM-2020</strain>
        <tissue evidence="1">Muscle</tissue>
    </source>
</reference>